<dbReference type="SUPFAM" id="SSF63570">
    <property type="entry name" value="PABC (PABP) domain"/>
    <property type="match status" value="1"/>
</dbReference>
<feature type="domain" description="RRM" evidence="16">
    <location>
        <begin position="345"/>
        <end position="422"/>
    </location>
</feature>
<evidence type="ECO:0000313" key="18">
    <source>
        <dbReference type="EMBL" id="VUG15956.1"/>
    </source>
</evidence>
<evidence type="ECO:0000256" key="5">
    <source>
        <dbReference type="ARBA" id="ARBA00022490"/>
    </source>
</evidence>
<dbReference type="GO" id="GO:0051028">
    <property type="term" value="P:mRNA transport"/>
    <property type="evidence" value="ECO:0007669"/>
    <property type="project" value="UniProtKB-KW"/>
</dbReference>
<evidence type="ECO:0000256" key="9">
    <source>
        <dbReference type="ARBA" id="ARBA00022845"/>
    </source>
</evidence>
<dbReference type="InterPro" id="IPR036053">
    <property type="entry name" value="PABP-dom"/>
</dbReference>
<dbReference type="PROSITE" id="PS51309">
    <property type="entry name" value="PABC"/>
    <property type="match status" value="1"/>
</dbReference>
<evidence type="ECO:0000256" key="7">
    <source>
        <dbReference type="ARBA" id="ARBA00022737"/>
    </source>
</evidence>
<dbReference type="InterPro" id="IPR006515">
    <property type="entry name" value="PABP_1234"/>
</dbReference>
<dbReference type="SUPFAM" id="SSF54928">
    <property type="entry name" value="RNA-binding domain, RBD"/>
    <property type="match status" value="2"/>
</dbReference>
<dbReference type="FunFam" id="3.30.70.330:FF:000648">
    <property type="entry name" value="Polyadenylate-binding protein"/>
    <property type="match status" value="1"/>
</dbReference>
<feature type="domain" description="PABC" evidence="17">
    <location>
        <begin position="569"/>
        <end position="650"/>
    </location>
</feature>
<dbReference type="InterPro" id="IPR035979">
    <property type="entry name" value="RBD_domain_sf"/>
</dbReference>
<evidence type="ECO:0000256" key="10">
    <source>
        <dbReference type="ARBA" id="ARBA00022884"/>
    </source>
</evidence>
<comment type="function">
    <text evidence="12">Binds the poly(A) tail of mRNA. Appears to be an important mediator of the multiple roles of the poly(A) tail in mRNA biogenesis, stability and translation. In the nucleus, involved in both mRNA cleavage and polyadenylation. Is also required for efficient mRNA export to the cytoplasm. Acts in concert with a poly(A)-specific nuclease (PAN) to affect poly(A) tail shortening, which may occur concomitantly with either nucleocytoplasmic mRNA transport or translational initiation. In the cytoplasm, stimulates translation initiation and regulates mRNA decay through translation termination-coupled poly(A) shortening, probably mediated by PAN.</text>
</comment>
<evidence type="ECO:0000256" key="2">
    <source>
        <dbReference type="ARBA" id="ARBA00004496"/>
    </source>
</evidence>
<evidence type="ECO:0000256" key="15">
    <source>
        <dbReference type="SAM" id="MobiDB-lite"/>
    </source>
</evidence>
<keyword evidence="11" id="KW-0539">Nucleus</keyword>
<dbReference type="GO" id="GO:0006397">
    <property type="term" value="P:mRNA processing"/>
    <property type="evidence" value="ECO:0007669"/>
    <property type="project" value="UniProtKB-KW"/>
</dbReference>
<dbReference type="Pfam" id="PF00076">
    <property type="entry name" value="RRM_1"/>
    <property type="match status" value="4"/>
</dbReference>
<dbReference type="FunFam" id="3.30.70.330:FF:000003">
    <property type="entry name" value="Polyadenylate-binding protein"/>
    <property type="match status" value="1"/>
</dbReference>
<evidence type="ECO:0000256" key="13">
    <source>
        <dbReference type="PROSITE-ProRule" id="PRU00176"/>
    </source>
</evidence>
<comment type="similarity">
    <text evidence="3 14">Belongs to the polyadenylate-binding protein type-1 family.</text>
</comment>
<keyword evidence="8" id="KW-0509">mRNA transport</keyword>
<evidence type="ECO:0000259" key="17">
    <source>
        <dbReference type="PROSITE" id="PS51309"/>
    </source>
</evidence>
<feature type="domain" description="RRM" evidence="16">
    <location>
        <begin position="241"/>
        <end position="319"/>
    </location>
</feature>
<dbReference type="Proteomes" id="UP000478008">
    <property type="component" value="Unassembled WGS sequence"/>
</dbReference>
<feature type="compositionally biased region" description="Low complexity" evidence="15">
    <location>
        <begin position="529"/>
        <end position="541"/>
    </location>
</feature>
<dbReference type="InterPro" id="IPR000504">
    <property type="entry name" value="RRM_dom"/>
</dbReference>
<dbReference type="Pfam" id="PF00658">
    <property type="entry name" value="MLLE"/>
    <property type="match status" value="1"/>
</dbReference>
<sequence length="655" mass="73316">MSSADVNELTEATAKLSVEDKVEKKETASPASEKADGAKSEEAENGKDTKDSKDNEQTFASLYVGDLDPSVTESDLYEIFSKVGQVSSIRVCRDAVTKKSLCYAYVNYQKREEAEHALDTLAFCDIKGKQCRIMWSQRDPSMRKKGTGNVFIKNLHPDIDNKTLYDTFSTFGKILSCKIATDEHGHSKGFGFVHYDDAESAKAAIENVNGMLLNNMEVYVAPHIPRKDRESKMQEMIKNFTNVYVKNFGPEMTEDQLREMFEAYGKVTSTYLPTDNEGKARGFGFVNFEDHEEAAKAVDALNEKELEGGRILYVGRAQKKREREESLRKQWQQARQERISKYQGVNLFVKNLDDTIDDTKLKEEFAPYGKITSAKVMTNDAGKSRGFGFVCYTKPEEATRAINEMHQRMVMGKPLYVALAQRKEVRHNQLSQQFQQRNQMRLQQAAVQGGMGQFVAPMFYGQNAGFIPPMPACVRGAPFAGNGAPQMMMQQGASRPGQGVPVSPGQFRVGPNGQPVPMYMQPMFNEYQQQQQQQQRYYQRQNHGNAPAGAEKKGDKPGEEQEAAATAVNSASLADFLPKLAPEQQKRALGEELYAKIEATGKASDKEAVGKITGMMLSMDNKQILDMLKDDALFNTQFQQALSAYESYKKGPDAQ</sequence>
<feature type="domain" description="RRM" evidence="16">
    <location>
        <begin position="60"/>
        <end position="138"/>
    </location>
</feature>
<dbReference type="GO" id="GO:0010494">
    <property type="term" value="C:cytoplasmic stress granule"/>
    <property type="evidence" value="ECO:0007669"/>
    <property type="project" value="UniProtKB-ARBA"/>
</dbReference>
<keyword evidence="7" id="KW-0677">Repeat</keyword>
<dbReference type="EMBL" id="CABFWN010000001">
    <property type="protein sequence ID" value="VUG15956.1"/>
    <property type="molecule type" value="Genomic_DNA"/>
</dbReference>
<protein>
    <recommendedName>
        <fullName evidence="14">Polyadenylate-binding protein</fullName>
        <shortName evidence="14">PABP</shortName>
    </recommendedName>
</protein>
<name>A0A7D9CUU6_DEKBR</name>
<feature type="compositionally biased region" description="Basic and acidic residues" evidence="15">
    <location>
        <begin position="550"/>
        <end position="559"/>
    </location>
</feature>
<dbReference type="SMART" id="SM00360">
    <property type="entry name" value="RRM"/>
    <property type="match status" value="4"/>
</dbReference>
<dbReference type="AlphaFoldDB" id="A0A7D9CUU6"/>
<evidence type="ECO:0000256" key="8">
    <source>
        <dbReference type="ARBA" id="ARBA00022816"/>
    </source>
</evidence>
<dbReference type="InterPro" id="IPR002004">
    <property type="entry name" value="PABP_HYD_C"/>
</dbReference>
<proteinExistence type="inferred from homology"/>
<reference evidence="18 19" key="1">
    <citation type="submission" date="2019-07" db="EMBL/GenBank/DDBJ databases">
        <authorList>
            <person name="Friedrich A."/>
            <person name="Schacherer J."/>
        </authorList>
    </citation>
    <scope>NUCLEOTIDE SEQUENCE [LARGE SCALE GENOMIC DNA]</scope>
</reference>
<dbReference type="FunFam" id="3.30.70.330:FF:000091">
    <property type="entry name" value="Polyadenylate-binding protein"/>
    <property type="match status" value="1"/>
</dbReference>
<evidence type="ECO:0000256" key="4">
    <source>
        <dbReference type="ARBA" id="ARBA00022448"/>
    </source>
</evidence>
<evidence type="ECO:0000256" key="1">
    <source>
        <dbReference type="ARBA" id="ARBA00004123"/>
    </source>
</evidence>
<dbReference type="GO" id="GO:0006417">
    <property type="term" value="P:regulation of translation"/>
    <property type="evidence" value="ECO:0007669"/>
    <property type="project" value="UniProtKB-KW"/>
</dbReference>
<dbReference type="NCBIfam" id="TIGR01628">
    <property type="entry name" value="PABP-1234"/>
    <property type="match status" value="1"/>
</dbReference>
<feature type="region of interest" description="Disordered" evidence="15">
    <location>
        <begin position="488"/>
        <end position="515"/>
    </location>
</feature>
<dbReference type="InterPro" id="IPR045305">
    <property type="entry name" value="RRM2_I_PABPs"/>
</dbReference>
<dbReference type="SMART" id="SM00517">
    <property type="entry name" value="PolyA"/>
    <property type="match status" value="1"/>
</dbReference>
<feature type="region of interest" description="Disordered" evidence="15">
    <location>
        <begin position="1"/>
        <end position="55"/>
    </location>
</feature>
<evidence type="ECO:0000313" key="19">
    <source>
        <dbReference type="Proteomes" id="UP000478008"/>
    </source>
</evidence>
<dbReference type="Gene3D" id="1.10.1900.10">
    <property type="entry name" value="c-terminal domain of poly(a) binding protein"/>
    <property type="match status" value="1"/>
</dbReference>
<dbReference type="InterPro" id="IPR012677">
    <property type="entry name" value="Nucleotide-bd_a/b_plait_sf"/>
</dbReference>
<evidence type="ECO:0000256" key="14">
    <source>
        <dbReference type="RuleBase" id="RU362004"/>
    </source>
</evidence>
<keyword evidence="19" id="KW-1185">Reference proteome</keyword>
<evidence type="ECO:0000256" key="12">
    <source>
        <dbReference type="ARBA" id="ARBA00024761"/>
    </source>
</evidence>
<evidence type="ECO:0000259" key="16">
    <source>
        <dbReference type="PROSITE" id="PS50102"/>
    </source>
</evidence>
<comment type="subcellular location">
    <subcellularLocation>
        <location evidence="2 14">Cytoplasm</location>
    </subcellularLocation>
    <subcellularLocation>
        <location evidence="1">Nucleus</location>
    </subcellularLocation>
</comment>
<keyword evidence="9" id="KW-0810">Translation regulation</keyword>
<dbReference type="CDD" id="cd12378">
    <property type="entry name" value="RRM1_I_PABPs"/>
    <property type="match status" value="1"/>
</dbReference>
<accession>A0A7D9CUU6</accession>
<evidence type="ECO:0000256" key="6">
    <source>
        <dbReference type="ARBA" id="ARBA00022664"/>
    </source>
</evidence>
<dbReference type="GO" id="GO:0005634">
    <property type="term" value="C:nucleus"/>
    <property type="evidence" value="ECO:0007669"/>
    <property type="project" value="UniProtKB-SubCell"/>
</dbReference>
<dbReference type="SMART" id="SM00361">
    <property type="entry name" value="RRM_1"/>
    <property type="match status" value="4"/>
</dbReference>
<keyword evidence="5 14" id="KW-0963">Cytoplasm</keyword>
<evidence type="ECO:0000256" key="3">
    <source>
        <dbReference type="ARBA" id="ARBA00008557"/>
    </source>
</evidence>
<dbReference type="InterPro" id="IPR003954">
    <property type="entry name" value="RRM_euk-type"/>
</dbReference>
<dbReference type="InterPro" id="IPR034364">
    <property type="entry name" value="PABP_RRM1"/>
</dbReference>
<feature type="region of interest" description="Disordered" evidence="15">
    <location>
        <begin position="529"/>
        <end position="563"/>
    </location>
</feature>
<feature type="domain" description="RRM" evidence="16">
    <location>
        <begin position="148"/>
        <end position="225"/>
    </location>
</feature>
<dbReference type="Gene3D" id="3.30.70.330">
    <property type="match status" value="4"/>
</dbReference>
<dbReference type="GO" id="GO:0003723">
    <property type="term" value="F:RNA binding"/>
    <property type="evidence" value="ECO:0007669"/>
    <property type="project" value="UniProtKB-UniRule"/>
</dbReference>
<keyword evidence="10 13" id="KW-0694">RNA-binding</keyword>
<dbReference type="PANTHER" id="PTHR24012">
    <property type="entry name" value="RNA BINDING PROTEIN"/>
    <property type="match status" value="1"/>
</dbReference>
<dbReference type="CDD" id="cd12379">
    <property type="entry name" value="RRM2_I_PABPs"/>
    <property type="match status" value="1"/>
</dbReference>
<dbReference type="FunFam" id="3.30.70.330:FF:000520">
    <property type="entry name" value="Polyadenylate-binding protein"/>
    <property type="match status" value="1"/>
</dbReference>
<dbReference type="CDD" id="cd12381">
    <property type="entry name" value="RRM4_I_PABPs"/>
    <property type="match status" value="1"/>
</dbReference>
<dbReference type="PROSITE" id="PS50102">
    <property type="entry name" value="RRM"/>
    <property type="match status" value="4"/>
</dbReference>
<keyword evidence="4" id="KW-0813">Transport</keyword>
<evidence type="ECO:0000256" key="11">
    <source>
        <dbReference type="ARBA" id="ARBA00023242"/>
    </source>
</evidence>
<dbReference type="CDD" id="cd12380">
    <property type="entry name" value="RRM3_I_PABPs"/>
    <property type="match status" value="1"/>
</dbReference>
<organism evidence="18 19">
    <name type="scientific">Dekkera bruxellensis</name>
    <name type="common">Brettanomyces custersii</name>
    <dbReference type="NCBI Taxonomy" id="5007"/>
    <lineage>
        <taxon>Eukaryota</taxon>
        <taxon>Fungi</taxon>
        <taxon>Dikarya</taxon>
        <taxon>Ascomycota</taxon>
        <taxon>Saccharomycotina</taxon>
        <taxon>Pichiomycetes</taxon>
        <taxon>Pichiales</taxon>
        <taxon>Pichiaceae</taxon>
        <taxon>Brettanomyces</taxon>
    </lineage>
</organism>
<gene>
    <name evidence="18" type="primary">PAB1</name>
    <name evidence="18" type="ORF">DEBR0S1_04016G</name>
</gene>
<feature type="compositionally biased region" description="Basic and acidic residues" evidence="15">
    <location>
        <begin position="17"/>
        <end position="55"/>
    </location>
</feature>
<keyword evidence="6" id="KW-0507">mRNA processing</keyword>